<dbReference type="Pfam" id="PF20175">
    <property type="entry name" value="Tra1_central"/>
    <property type="match status" value="1"/>
</dbReference>
<accession>A0A5S6Q675</accession>
<dbReference type="InterPro" id="IPR046807">
    <property type="entry name" value="Tra1_central"/>
</dbReference>
<dbReference type="Proteomes" id="UP000046395">
    <property type="component" value="Unassembled WGS sequence"/>
</dbReference>
<evidence type="ECO:0000313" key="2">
    <source>
        <dbReference type="WBParaSite" id="TMUE_1000002678.1"/>
    </source>
</evidence>
<organism evidence="1 2">
    <name type="scientific">Trichuris muris</name>
    <name type="common">Mouse whipworm</name>
    <dbReference type="NCBI Taxonomy" id="70415"/>
    <lineage>
        <taxon>Eukaryota</taxon>
        <taxon>Metazoa</taxon>
        <taxon>Ecdysozoa</taxon>
        <taxon>Nematoda</taxon>
        <taxon>Enoplea</taxon>
        <taxon>Dorylaimia</taxon>
        <taxon>Trichinellida</taxon>
        <taxon>Trichuridae</taxon>
        <taxon>Trichuris</taxon>
    </lineage>
</organism>
<evidence type="ECO:0000313" key="1">
    <source>
        <dbReference type="Proteomes" id="UP000046395"/>
    </source>
</evidence>
<reference evidence="2" key="1">
    <citation type="submission" date="2019-12" db="UniProtKB">
        <authorList>
            <consortium name="WormBaseParasite"/>
        </authorList>
    </citation>
    <scope>IDENTIFICATION</scope>
</reference>
<dbReference type="AlphaFoldDB" id="A0A5S6Q675"/>
<name>A0A5S6Q675_TRIMR</name>
<dbReference type="WBParaSite" id="TMUE_1000002678.1">
    <property type="protein sequence ID" value="TMUE_1000002678.1"/>
    <property type="gene ID" value="WBGene00295585"/>
</dbReference>
<sequence length="326" mass="37750">MVLLFGSIHSPAEKKIEVLQCFSNQYEAMSNKCRSIPALRELHNDRKMAHFGYLHIRLGCCRNSVGQSFARANNVFQPAAFFAREIFRTCIAKVYKELTDQDQQLIHTFKDIYNQLPQKLPVFVKARGRICENDDDEENFIHQIILPNLGTNIRVYRKPTGEGERKTHYVILPKYRLVIRGATEMTTTVLAIFDTDRKLLRTEIPSLLGGVLKMLTSTSYMDPTHSEQRVTVLMDLLHLQYAVLQLVLNCSDEIMEYNKKAVESLPSIIFNIITSIPSEACEIRKDVILLLRMFSKSPMRCLFLNVMNELLEEGFLLRRGWIHFQF</sequence>
<protein>
    <submittedName>
        <fullName evidence="2">Uncharacterized protein</fullName>
    </submittedName>
</protein>
<keyword evidence="1" id="KW-1185">Reference proteome</keyword>
<proteinExistence type="predicted"/>